<gene>
    <name evidence="2" type="ORF">JOF45_000283</name>
</gene>
<reference evidence="2 3" key="1">
    <citation type="submission" date="2021-03" db="EMBL/GenBank/DDBJ databases">
        <title>Sequencing the genomes of 1000 actinobacteria strains.</title>
        <authorList>
            <person name="Klenk H.-P."/>
        </authorList>
    </citation>
    <scope>NUCLEOTIDE SEQUENCE [LARGE SCALE GENOMIC DNA]</scope>
    <source>
        <strain evidence="2 3">DSM 12544</strain>
    </source>
</reference>
<keyword evidence="3" id="KW-1185">Reference proteome</keyword>
<dbReference type="InterPro" id="IPR051055">
    <property type="entry name" value="PIF1_helicase"/>
</dbReference>
<evidence type="ECO:0000313" key="2">
    <source>
        <dbReference type="EMBL" id="MBP2317264.1"/>
    </source>
</evidence>
<protein>
    <recommendedName>
        <fullName evidence="1">AAA+ ATPase domain-containing protein</fullName>
    </recommendedName>
</protein>
<dbReference type="InterPro" id="IPR003593">
    <property type="entry name" value="AAA+_ATPase"/>
</dbReference>
<dbReference type="EMBL" id="JAGINX010000001">
    <property type="protein sequence ID" value="MBP2317264.1"/>
    <property type="molecule type" value="Genomic_DNA"/>
</dbReference>
<dbReference type="InterPro" id="IPR036420">
    <property type="entry name" value="BRCT_dom_sf"/>
</dbReference>
<comment type="caution">
    <text evidence="2">The sequence shown here is derived from an EMBL/GenBank/DDBJ whole genome shotgun (WGS) entry which is preliminary data.</text>
</comment>
<dbReference type="Pfam" id="PF05970">
    <property type="entry name" value="PIF1"/>
    <property type="match status" value="1"/>
</dbReference>
<dbReference type="InterPro" id="IPR027417">
    <property type="entry name" value="P-loop_NTPase"/>
</dbReference>
<dbReference type="InterPro" id="IPR010285">
    <property type="entry name" value="DNA_helicase_pif1-like_DEAD"/>
</dbReference>
<proteinExistence type="predicted"/>
<dbReference type="PANTHER" id="PTHR47642">
    <property type="entry name" value="ATP-DEPENDENT DNA HELICASE"/>
    <property type="match status" value="1"/>
</dbReference>
<evidence type="ECO:0000313" key="3">
    <source>
        <dbReference type="Proteomes" id="UP001519331"/>
    </source>
</evidence>
<dbReference type="CDD" id="cd18809">
    <property type="entry name" value="SF1_C_RecD"/>
    <property type="match status" value="1"/>
</dbReference>
<feature type="domain" description="AAA+ ATPase" evidence="1">
    <location>
        <begin position="20"/>
        <end position="264"/>
    </location>
</feature>
<dbReference type="RefSeq" id="WP_342591362.1">
    <property type="nucleotide sequence ID" value="NZ_JAGINX010000001.1"/>
</dbReference>
<dbReference type="SUPFAM" id="SSF52540">
    <property type="entry name" value="P-loop containing nucleoside triphosphate hydrolases"/>
    <property type="match status" value="2"/>
</dbReference>
<name>A0ABS4SYJ2_9MICC</name>
<evidence type="ECO:0000259" key="1">
    <source>
        <dbReference type="SMART" id="SM00382"/>
    </source>
</evidence>
<accession>A0ABS4SYJ2</accession>
<dbReference type="Proteomes" id="UP001519331">
    <property type="component" value="Unassembled WGS sequence"/>
</dbReference>
<dbReference type="Gene3D" id="3.40.50.10190">
    <property type="entry name" value="BRCT domain"/>
    <property type="match status" value="1"/>
</dbReference>
<sequence>MTSSFELTDEFRHALDLLEAGEHLFLTGKAGTGKSTLIREYMRRTQRNVVVTAPTGIAALNVDGYTLHRLFSIHPHHTGFEDIRSGRYYPGRFASVIKNLETLIIDEASMVRADLFDKVALALQRYGPRPGEPFGGVQIVLVGDLLQLPPVVQETERDYFETTYSTPYFFSAEHYDEQAFPTVALNKVFRQLGDDRMTSILNSIREGVLLGSAAHNLHMRLDPDFEPAEEEFWLTLTTTNPIADSRNRNRLATLPSELLHHQARVTGDIARFDLPTAEKLDYKVGAQIMLLNNDPMERWVNGTLGKIVDTGIEDDGEPYVEVDVPSQDEKGPGRRVFVHPHTWEVTEPVLDGGSLTHRVIGTFTQLPFRLAWAITIHKSQGQTVDRLIVDLSGGTFAPGQLYVALSRATSLAGLVLRRKVFPKDLKTDRTVLRFLARSTGATHDHKYCAVRVLTVGDEARMSRPRPVELAVAFEDGTSISTLINPQRDIVAARQAYNISAADVLLAPTLSEAWSLIGPAVEGFTPVGVGIDQTLGLIDSELKRVGEIVPLPLGIEIGSPTSSRTPADALEAAQRDLQTCSTQRIEDLSAGPFTDADLTTVDVGYVLTRHHTALTPSFEHLPGVAALIEVCRDVSPALLGEGDARLSTPIRGMESWQSAAIQGLGEQLQLIADRQVLSPEAARRLRKAGEALNHPITVGDDSSDPPSPDDILIPGARICFTGTAVGPGGTTWDRKDMEALASQMGLAPVSSVTKSRCEVLVVAELGTQSGKAKLALAYDKPILSAEQFFEWAGVDFTLPAT</sequence>
<dbReference type="Gene3D" id="3.40.50.300">
    <property type="entry name" value="P-loop containing nucleotide triphosphate hydrolases"/>
    <property type="match status" value="2"/>
</dbReference>
<dbReference type="SMART" id="SM00382">
    <property type="entry name" value="AAA"/>
    <property type="match status" value="1"/>
</dbReference>
<organism evidence="2 3">
    <name type="scientific">Nesterenkonia lacusekhoensis</name>
    <dbReference type="NCBI Taxonomy" id="150832"/>
    <lineage>
        <taxon>Bacteria</taxon>
        <taxon>Bacillati</taxon>
        <taxon>Actinomycetota</taxon>
        <taxon>Actinomycetes</taxon>
        <taxon>Micrococcales</taxon>
        <taxon>Micrococcaceae</taxon>
        <taxon>Nesterenkonia</taxon>
    </lineage>
</organism>
<dbReference type="PANTHER" id="PTHR47642:SF6">
    <property type="entry name" value="ATP-DEPENDENT DNA HELICASE"/>
    <property type="match status" value="1"/>
</dbReference>